<feature type="transmembrane region" description="Helical" evidence="6">
    <location>
        <begin position="285"/>
        <end position="307"/>
    </location>
</feature>
<evidence type="ECO:0000259" key="8">
    <source>
        <dbReference type="Pfam" id="PF12704"/>
    </source>
</evidence>
<keyword evidence="5 6" id="KW-0472">Membrane</keyword>
<protein>
    <submittedName>
        <fullName evidence="9">FtsX-like permease family protein</fullName>
    </submittedName>
</protein>
<feature type="transmembrane region" description="Helical" evidence="6">
    <location>
        <begin position="749"/>
        <end position="767"/>
    </location>
</feature>
<dbReference type="EMBL" id="VCNI01000002">
    <property type="protein sequence ID" value="TMU55206.1"/>
    <property type="molecule type" value="Genomic_DNA"/>
</dbReference>
<dbReference type="RefSeq" id="WP_138837121.1">
    <property type="nucleotide sequence ID" value="NZ_VCNI01000002.1"/>
</dbReference>
<feature type="domain" description="ABC3 transporter permease C-terminal" evidence="7">
    <location>
        <begin position="288"/>
        <end position="401"/>
    </location>
</feature>
<feature type="transmembrane region" description="Helical" evidence="6">
    <location>
        <begin position="424"/>
        <end position="443"/>
    </location>
</feature>
<reference evidence="9 10" key="1">
    <citation type="submission" date="2019-05" db="EMBL/GenBank/DDBJ databases">
        <title>Flagellimonas sp. AsT0115, sp. nov., isolated from a marine red algae, Asparagopsis taxiformis.</title>
        <authorList>
            <person name="Kim J."/>
            <person name="Jeong S.E."/>
            <person name="Jeon C.O."/>
        </authorList>
    </citation>
    <scope>NUCLEOTIDE SEQUENCE [LARGE SCALE GENOMIC DNA]</scope>
    <source>
        <strain evidence="9 10">AsT0115</strain>
    </source>
</reference>
<dbReference type="Proteomes" id="UP000751614">
    <property type="component" value="Unassembled WGS sequence"/>
</dbReference>
<comment type="caution">
    <text evidence="9">The sequence shown here is derived from an EMBL/GenBank/DDBJ whole genome shotgun (WGS) entry which is preliminary data.</text>
</comment>
<keyword evidence="2" id="KW-1003">Cell membrane</keyword>
<evidence type="ECO:0000256" key="5">
    <source>
        <dbReference type="ARBA" id="ARBA00023136"/>
    </source>
</evidence>
<feature type="transmembrane region" description="Helical" evidence="6">
    <location>
        <begin position="376"/>
        <end position="404"/>
    </location>
</feature>
<feature type="domain" description="ABC3 transporter permease C-terminal" evidence="7">
    <location>
        <begin position="667"/>
        <end position="779"/>
    </location>
</feature>
<proteinExistence type="predicted"/>
<organism evidence="9 10">
    <name type="scientific">Flagellimonas algicola</name>
    <dbReference type="NCBI Taxonomy" id="2583815"/>
    <lineage>
        <taxon>Bacteria</taxon>
        <taxon>Pseudomonadati</taxon>
        <taxon>Bacteroidota</taxon>
        <taxon>Flavobacteriia</taxon>
        <taxon>Flavobacteriales</taxon>
        <taxon>Flavobacteriaceae</taxon>
        <taxon>Flagellimonas</taxon>
    </lineage>
</organism>
<dbReference type="Pfam" id="PF12704">
    <property type="entry name" value="MacB_PCD"/>
    <property type="match status" value="2"/>
</dbReference>
<feature type="transmembrane region" description="Helical" evidence="6">
    <location>
        <begin position="715"/>
        <end position="734"/>
    </location>
</feature>
<sequence length="786" mass="87905">MIKHNIIVFFRSIKRSKSSFLINMIGLSTGMACTLLISLWVMDELGVDKFHEKNDRIFQVIEHLNFSDGVQTMIETFGPMAELLVTEFPEVEYASEAIPPSWFGKHNLSTDEKSIKAVGQIVGKDYFNIFSFGLILGNKAQVLKDPNSIVLSKSLAISLFGTTENSIGKAISFEEDKQFMVSGVYEDTPSNSTIQFDFALSSHAYKDLPPWNSLHSWNGSGPQVYVLLKEGTNINAFNEKVDRLRKSTNEKSIRTAVLVPFSKHYLHGTYENGKQVGGRIQYVKLFSIIALIILVIACINFMNLSTARATKRLKEIGVKKAVGANRRIFITQFLGESLLMAFMALIFSVTMVTLFLPQFNVIVGKQLALTFSANLIFIILGITIFTGIIAGSYPAIYLSGFNAITILKGKLDQSLGEIWTRKGLVIIQFSLSIVLIASVLVVYKQMQYVQNQNLGYEQDNIVHFNLEGQIKKQREAFIAELKKLPGIQNASSTTHNMVGHNWSVGLDWEGRDERNIAFQVAGVDYDFIETMDMDIVAGRGFSREFGADSTGLVFNQTAIQTMNIKDPIGKIVRGFYGEGTIIGVVKDFHFKSLHDKVEPLFMTMMPQATKKIMARIEAGMEKEVLAEIQHLYKTFNPSLPFEYEFLDKNFQKLYKSEQRVASLSKYFAGLAVLISCLGLFGLVIFTIERRRKEISIRKVLGQKASQITVMLSSEFAKLVLASAIIALPIAYLLISNWLSSFSYHISLNFWYFLSAGLLAMVIAMLTVGSQTISAANKNPVGGLREE</sequence>
<feature type="domain" description="MacB-like periplasmic core" evidence="8">
    <location>
        <begin position="432"/>
        <end position="601"/>
    </location>
</feature>
<evidence type="ECO:0000256" key="3">
    <source>
        <dbReference type="ARBA" id="ARBA00022692"/>
    </source>
</evidence>
<feature type="transmembrane region" description="Helical" evidence="6">
    <location>
        <begin position="20"/>
        <end position="42"/>
    </location>
</feature>
<dbReference type="PROSITE" id="PS51257">
    <property type="entry name" value="PROKAR_LIPOPROTEIN"/>
    <property type="match status" value="1"/>
</dbReference>
<gene>
    <name evidence="9" type="ORF">FGG15_13565</name>
</gene>
<evidence type="ECO:0000256" key="6">
    <source>
        <dbReference type="SAM" id="Phobius"/>
    </source>
</evidence>
<keyword evidence="10" id="KW-1185">Reference proteome</keyword>
<evidence type="ECO:0000259" key="7">
    <source>
        <dbReference type="Pfam" id="PF02687"/>
    </source>
</evidence>
<dbReference type="PANTHER" id="PTHR30572:SF18">
    <property type="entry name" value="ABC-TYPE MACROLIDE FAMILY EXPORT SYSTEM PERMEASE COMPONENT 2"/>
    <property type="match status" value="1"/>
</dbReference>
<evidence type="ECO:0000256" key="2">
    <source>
        <dbReference type="ARBA" id="ARBA00022475"/>
    </source>
</evidence>
<dbReference type="PANTHER" id="PTHR30572">
    <property type="entry name" value="MEMBRANE COMPONENT OF TRANSPORTER-RELATED"/>
    <property type="match status" value="1"/>
</dbReference>
<dbReference type="Pfam" id="PF02687">
    <property type="entry name" value="FtsX"/>
    <property type="match status" value="2"/>
</dbReference>
<evidence type="ECO:0000313" key="9">
    <source>
        <dbReference type="EMBL" id="TMU55206.1"/>
    </source>
</evidence>
<feature type="domain" description="MacB-like periplasmic core" evidence="8">
    <location>
        <begin position="21"/>
        <end position="243"/>
    </location>
</feature>
<evidence type="ECO:0000256" key="1">
    <source>
        <dbReference type="ARBA" id="ARBA00004651"/>
    </source>
</evidence>
<accession>A0ABY2WKY9</accession>
<keyword evidence="4 6" id="KW-1133">Transmembrane helix</keyword>
<feature type="transmembrane region" description="Helical" evidence="6">
    <location>
        <begin position="666"/>
        <end position="687"/>
    </location>
</feature>
<evidence type="ECO:0000313" key="10">
    <source>
        <dbReference type="Proteomes" id="UP000751614"/>
    </source>
</evidence>
<name>A0ABY2WKY9_9FLAO</name>
<feature type="transmembrane region" description="Helical" evidence="6">
    <location>
        <begin position="328"/>
        <end position="356"/>
    </location>
</feature>
<dbReference type="InterPro" id="IPR050250">
    <property type="entry name" value="Macrolide_Exporter_MacB"/>
</dbReference>
<evidence type="ECO:0000256" key="4">
    <source>
        <dbReference type="ARBA" id="ARBA00022989"/>
    </source>
</evidence>
<keyword evidence="3 6" id="KW-0812">Transmembrane</keyword>
<comment type="subcellular location">
    <subcellularLocation>
        <location evidence="1">Cell membrane</location>
        <topology evidence="1">Multi-pass membrane protein</topology>
    </subcellularLocation>
</comment>
<dbReference type="InterPro" id="IPR003838">
    <property type="entry name" value="ABC3_permease_C"/>
</dbReference>
<dbReference type="InterPro" id="IPR025857">
    <property type="entry name" value="MacB_PCD"/>
</dbReference>